<protein>
    <recommendedName>
        <fullName evidence="7">Ankyrin repeat protein</fullName>
    </recommendedName>
</protein>
<feature type="domain" description="Nephrocystin 3-like N-terminal" evidence="4">
    <location>
        <begin position="237"/>
        <end position="384"/>
    </location>
</feature>
<proteinExistence type="predicted"/>
<keyword evidence="6" id="KW-1185">Reference proteome</keyword>
<evidence type="ECO:0000256" key="2">
    <source>
        <dbReference type="SAM" id="MobiDB-lite"/>
    </source>
</evidence>
<organism evidence="5 6">
    <name type="scientific">Botryosphaeria dothidea</name>
    <dbReference type="NCBI Taxonomy" id="55169"/>
    <lineage>
        <taxon>Eukaryota</taxon>
        <taxon>Fungi</taxon>
        <taxon>Dikarya</taxon>
        <taxon>Ascomycota</taxon>
        <taxon>Pezizomycotina</taxon>
        <taxon>Dothideomycetes</taxon>
        <taxon>Dothideomycetes incertae sedis</taxon>
        <taxon>Botryosphaeriales</taxon>
        <taxon>Botryosphaeriaceae</taxon>
        <taxon>Botryosphaeria</taxon>
    </lineage>
</organism>
<dbReference type="InterPro" id="IPR036770">
    <property type="entry name" value="Ankyrin_rpt-contain_sf"/>
</dbReference>
<evidence type="ECO:0000313" key="5">
    <source>
        <dbReference type="EMBL" id="KAF4305020.1"/>
    </source>
</evidence>
<sequence length="751" mass="84944">MTDFAGIVTGIPGLINDSFDLHDRWGSVKKFRNEFTQCIRAWKHGEIRRATWVEYTGFDGQRLKDQHHPRLDDKDVYSGAKDCFETIREICVWLEKKTSKLKISSDQTEELQEQISDLSMDKSSKTGGPAKSRGSSAARMRGGTGWALHGKQFKDEVEHLEKAVGRLYDLVPVDSNTAAGTSSLQGASPSIITLGPELEKAMREIARASQMAQLDEWLATPRVDQQYDRHRASRLDGTCEWIFDHVQYKAWRSEEATDSRARILWICGPPGFGKTVLCARIVERLQQENHLVAYAFCSAFAQAGLKPDVIARHWIRQLVHQDESILDTVWQHPARGAQPVASTGDVFDILGAIVAAKQECMLVVDGIDEIAQSSGPQHELENLREELFGHLKAAIAGSNARVLIKEFLRLELAAEMVEKSDGMFLWIKMQEGQLRDYKTKEQLRRTISHFEEQERAVAILRWAAYAFNPLTVRQMAEALLVEEDPEMEDFEIPSIGQTYEDEGITRLCGSLIEIRQSRRYRTVEIVHASAKEYILSPESHVSEFLPGHLQLSDTPVQHAKIAETCLQCLNNEGVWRSFTTDTSPSNTFLWYAARYWYRHTLESNLGDFYELSPLRLFLQSENFCFQNWGKYVEERILWGASYTKVSTPLYYAAMFDLLPRMTSFQRDATTSINDTSGGYGTALQVCCIRGNQASFECLLNWGADVNTTGGDHGSPLIAASYIGAEEMVTQLLNRGADPLLTETMLESPRYF</sequence>
<dbReference type="SUPFAM" id="SSF48403">
    <property type="entry name" value="Ankyrin repeat"/>
    <property type="match status" value="1"/>
</dbReference>
<evidence type="ECO:0008006" key="7">
    <source>
        <dbReference type="Google" id="ProtNLM"/>
    </source>
</evidence>
<comment type="caution">
    <text evidence="5">The sequence shown here is derived from an EMBL/GenBank/DDBJ whole genome shotgun (WGS) entry which is preliminary data.</text>
</comment>
<dbReference type="Gene3D" id="1.25.40.20">
    <property type="entry name" value="Ankyrin repeat-containing domain"/>
    <property type="match status" value="1"/>
</dbReference>
<dbReference type="InterPro" id="IPR038305">
    <property type="entry name" value="HeLo_sf"/>
</dbReference>
<dbReference type="Pfam" id="PF22939">
    <property type="entry name" value="WHD_GPIID"/>
    <property type="match status" value="1"/>
</dbReference>
<dbReference type="PANTHER" id="PTHR10039:SF14">
    <property type="entry name" value="NACHT DOMAIN-CONTAINING PROTEIN"/>
    <property type="match status" value="1"/>
</dbReference>
<dbReference type="Proteomes" id="UP000572817">
    <property type="component" value="Unassembled WGS sequence"/>
</dbReference>
<feature type="domain" description="GPI inositol-deacylase winged helix" evidence="3">
    <location>
        <begin position="451"/>
        <end position="544"/>
    </location>
</feature>
<feature type="region of interest" description="Disordered" evidence="2">
    <location>
        <begin position="112"/>
        <end position="141"/>
    </location>
</feature>
<dbReference type="PANTHER" id="PTHR10039">
    <property type="entry name" value="AMELOGENIN"/>
    <property type="match status" value="1"/>
</dbReference>
<reference evidence="5" key="1">
    <citation type="submission" date="2020-04" db="EMBL/GenBank/DDBJ databases">
        <title>Genome Assembly and Annotation of Botryosphaeria dothidea sdau 11-99, a Latent Pathogen of Apple Fruit Ring Rot in China.</title>
        <authorList>
            <person name="Yu C."/>
            <person name="Diao Y."/>
            <person name="Lu Q."/>
            <person name="Zhao J."/>
            <person name="Cui S."/>
            <person name="Peng C."/>
            <person name="He B."/>
            <person name="Liu H."/>
        </authorList>
    </citation>
    <scope>NUCLEOTIDE SEQUENCE [LARGE SCALE GENOMIC DNA]</scope>
    <source>
        <strain evidence="5">Sdau11-99</strain>
    </source>
</reference>
<evidence type="ECO:0000256" key="1">
    <source>
        <dbReference type="ARBA" id="ARBA00022737"/>
    </source>
</evidence>
<dbReference type="Gene3D" id="1.20.120.1020">
    <property type="entry name" value="Prion-inhibition and propagation, HeLo domain"/>
    <property type="match status" value="1"/>
</dbReference>
<dbReference type="SUPFAM" id="SSF52540">
    <property type="entry name" value="P-loop containing nucleoside triphosphate hydrolases"/>
    <property type="match status" value="1"/>
</dbReference>
<gene>
    <name evidence="5" type="ORF">GTA08_BOTSDO06397</name>
</gene>
<dbReference type="InterPro" id="IPR054471">
    <property type="entry name" value="GPIID_WHD"/>
</dbReference>
<dbReference type="InterPro" id="IPR056884">
    <property type="entry name" value="NPHP3-like_N"/>
</dbReference>
<dbReference type="Pfam" id="PF24883">
    <property type="entry name" value="NPHP3_N"/>
    <property type="match status" value="1"/>
</dbReference>
<evidence type="ECO:0000313" key="6">
    <source>
        <dbReference type="Proteomes" id="UP000572817"/>
    </source>
</evidence>
<dbReference type="EMBL" id="WWBZ02000040">
    <property type="protein sequence ID" value="KAF4305020.1"/>
    <property type="molecule type" value="Genomic_DNA"/>
</dbReference>
<keyword evidence="1" id="KW-0677">Repeat</keyword>
<dbReference type="Gene3D" id="3.40.50.300">
    <property type="entry name" value="P-loop containing nucleotide triphosphate hydrolases"/>
    <property type="match status" value="1"/>
</dbReference>
<accession>A0A8H4N128</accession>
<evidence type="ECO:0000259" key="4">
    <source>
        <dbReference type="Pfam" id="PF24883"/>
    </source>
</evidence>
<dbReference type="InterPro" id="IPR027417">
    <property type="entry name" value="P-loop_NTPase"/>
</dbReference>
<evidence type="ECO:0000259" key="3">
    <source>
        <dbReference type="Pfam" id="PF22939"/>
    </source>
</evidence>
<dbReference type="AlphaFoldDB" id="A0A8H4N128"/>
<dbReference type="OrthoDB" id="539213at2759"/>
<name>A0A8H4N128_9PEZI</name>